<organism evidence="2 3">
    <name type="scientific">Paenibacillus taihuensis</name>
    <dbReference type="NCBI Taxonomy" id="1156355"/>
    <lineage>
        <taxon>Bacteria</taxon>
        <taxon>Bacillati</taxon>
        <taxon>Bacillota</taxon>
        <taxon>Bacilli</taxon>
        <taxon>Bacillales</taxon>
        <taxon>Paenibacillaceae</taxon>
        <taxon>Paenibacillus</taxon>
    </lineage>
</organism>
<dbReference type="InterPro" id="IPR058534">
    <property type="entry name" value="YjdF"/>
</dbReference>
<keyword evidence="3" id="KW-1185">Reference proteome</keyword>
<gene>
    <name evidence="2" type="ORF">A8990_12486</name>
</gene>
<keyword evidence="1" id="KW-1133">Transmembrane helix</keyword>
<feature type="transmembrane region" description="Helical" evidence="1">
    <location>
        <begin position="99"/>
        <end position="116"/>
    </location>
</feature>
<dbReference type="PIRSF" id="PIRSF020606">
    <property type="entry name" value="UCP020606"/>
    <property type="match status" value="1"/>
</dbReference>
<proteinExistence type="predicted"/>
<accession>A0A3D9RI84</accession>
<feature type="transmembrane region" description="Helical" evidence="1">
    <location>
        <begin position="128"/>
        <end position="145"/>
    </location>
</feature>
<dbReference type="Proteomes" id="UP000256304">
    <property type="component" value="Unassembled WGS sequence"/>
</dbReference>
<comment type="caution">
    <text evidence="2">The sequence shown here is derived from an EMBL/GenBank/DDBJ whole genome shotgun (WGS) entry which is preliminary data.</text>
</comment>
<sequence>MPFRRNHVLHIELVLFVIFWVLLAIHPNKALDWWMENMLNFAAIIVLAVSYRWFQFSTLSYTFILLLIVLHTFGAHYAYHETPVDRWMKSLFHFKRNMYDRIVHLGFGLLLSFPTIELLIRVARMRRLWAYLVAPWVLVGFGALYEIGEMYVAIYAPKKEGSDFLGMQGDIWDSERDMQMNLIGAITAVILIVICRKVWRKKTDTPPLEIAYNE</sequence>
<protein>
    <submittedName>
        <fullName evidence="2">Putative membrane protein</fullName>
    </submittedName>
</protein>
<dbReference type="OrthoDB" id="9786473at2"/>
<reference evidence="2 3" key="1">
    <citation type="submission" date="2018-08" db="EMBL/GenBank/DDBJ databases">
        <title>Genomic Encyclopedia of Type Strains, Phase III (KMG-III): the genomes of soil and plant-associated and newly described type strains.</title>
        <authorList>
            <person name="Whitman W."/>
        </authorList>
    </citation>
    <scope>NUCLEOTIDE SEQUENCE [LARGE SCALE GENOMIC DNA]</scope>
    <source>
        <strain evidence="2 3">CGMCC 1.10966</strain>
    </source>
</reference>
<dbReference type="Pfam" id="PF09997">
    <property type="entry name" value="DUF2238"/>
    <property type="match status" value="1"/>
</dbReference>
<dbReference type="AlphaFoldDB" id="A0A3D9RI84"/>
<dbReference type="EMBL" id="QTTN01000024">
    <property type="protein sequence ID" value="REE78808.1"/>
    <property type="molecule type" value="Genomic_DNA"/>
</dbReference>
<keyword evidence="1" id="KW-0472">Membrane</keyword>
<evidence type="ECO:0000313" key="2">
    <source>
        <dbReference type="EMBL" id="REE78808.1"/>
    </source>
</evidence>
<evidence type="ECO:0000256" key="1">
    <source>
        <dbReference type="SAM" id="Phobius"/>
    </source>
</evidence>
<feature type="transmembrane region" description="Helical" evidence="1">
    <location>
        <begin position="61"/>
        <end position="79"/>
    </location>
</feature>
<feature type="transmembrane region" description="Helical" evidence="1">
    <location>
        <begin position="38"/>
        <end position="54"/>
    </location>
</feature>
<dbReference type="RefSeq" id="WP_116190683.1">
    <property type="nucleotide sequence ID" value="NZ_QTTN01000024.1"/>
</dbReference>
<keyword evidence="1" id="KW-0812">Transmembrane</keyword>
<name>A0A3D9RI84_9BACL</name>
<feature type="transmembrane region" description="Helical" evidence="1">
    <location>
        <begin position="7"/>
        <end position="26"/>
    </location>
</feature>
<dbReference type="InterPro" id="IPR014509">
    <property type="entry name" value="YjdF-like"/>
</dbReference>
<evidence type="ECO:0000313" key="3">
    <source>
        <dbReference type="Proteomes" id="UP000256304"/>
    </source>
</evidence>
<feature type="transmembrane region" description="Helical" evidence="1">
    <location>
        <begin position="182"/>
        <end position="199"/>
    </location>
</feature>